<dbReference type="Proteomes" id="UP000001039">
    <property type="component" value="Chromosome"/>
</dbReference>
<protein>
    <submittedName>
        <fullName evidence="1">Uncharacterized protein</fullName>
    </submittedName>
</protein>
<accession>A0A0H3BWJ7</accession>
<gene>
    <name evidence="1" type="ordered locus">Spy49_0148</name>
</gene>
<dbReference type="HOGENOM" id="CLU_2345527_0_0_9"/>
<name>A0A0H3BWJ7_STRPZ</name>
<organism evidence="1 2">
    <name type="scientific">Streptococcus pyogenes serotype M49 (strain NZ131)</name>
    <dbReference type="NCBI Taxonomy" id="471876"/>
    <lineage>
        <taxon>Bacteria</taxon>
        <taxon>Bacillati</taxon>
        <taxon>Bacillota</taxon>
        <taxon>Bacilli</taxon>
        <taxon>Lactobacillales</taxon>
        <taxon>Streptococcaceae</taxon>
        <taxon>Streptococcus</taxon>
    </lineage>
</organism>
<reference evidence="1 2" key="1">
    <citation type="journal article" date="2008" name="J. Bacteriol.">
        <title>Genome sequence of a nephritogenic and highly transformable M49 strain of Streptococcus pyogenes.</title>
        <authorList>
            <person name="McShan W.M."/>
            <person name="Ferretti J.J."/>
            <person name="Karasawa T."/>
            <person name="Suvorov A.N."/>
            <person name="Lin S."/>
            <person name="Qin B."/>
            <person name="Jia H."/>
            <person name="Kenton S."/>
            <person name="Najar F."/>
            <person name="Wu H."/>
            <person name="Scott J."/>
            <person name="Roe B.A."/>
            <person name="Savic D.J."/>
        </authorList>
    </citation>
    <scope>NUCLEOTIDE SEQUENCE [LARGE SCALE GENOMIC DNA]</scope>
    <source>
        <strain evidence="1 2">NZ131</strain>
    </source>
</reference>
<dbReference type="KEGG" id="soz:Spy49_0148"/>
<evidence type="ECO:0000313" key="2">
    <source>
        <dbReference type="Proteomes" id="UP000001039"/>
    </source>
</evidence>
<evidence type="ECO:0000313" key="1">
    <source>
        <dbReference type="EMBL" id="ACI60497.1"/>
    </source>
</evidence>
<dbReference type="EMBL" id="CP000829">
    <property type="protein sequence ID" value="ACI60497.1"/>
    <property type="molecule type" value="Genomic_DNA"/>
</dbReference>
<dbReference type="AlphaFoldDB" id="A0A0H3BWJ7"/>
<sequence length="97" mass="11039">MYQSSTLYFKQVRGQQVQHTLASLVAVTSYAETVWFSGVARLRLTTAAVAIINKDNFFFICNSLNYSIPILYSYSINYSTSHFNLFVMCLTEKGKES</sequence>
<proteinExistence type="predicted"/>